<comment type="similarity">
    <text evidence="1">Belongs to the Gfa family.</text>
</comment>
<dbReference type="SUPFAM" id="SSF51316">
    <property type="entry name" value="Mss4-like"/>
    <property type="match status" value="1"/>
</dbReference>
<name>A0AB32W854_THECC</name>
<evidence type="ECO:0000256" key="2">
    <source>
        <dbReference type="ARBA" id="ARBA00022723"/>
    </source>
</evidence>
<dbReference type="GO" id="GO:0016846">
    <property type="term" value="F:carbon-sulfur lyase activity"/>
    <property type="evidence" value="ECO:0007669"/>
    <property type="project" value="InterPro"/>
</dbReference>
<dbReference type="PROSITE" id="PS51891">
    <property type="entry name" value="CENP_V_GFA"/>
    <property type="match status" value="1"/>
</dbReference>
<feature type="domain" description="CENP-V/GFA" evidence="4">
    <location>
        <begin position="8"/>
        <end position="121"/>
    </location>
</feature>
<organism evidence="5 6">
    <name type="scientific">Theobroma cacao</name>
    <name type="common">Cacao</name>
    <name type="synonym">Cocoa</name>
    <dbReference type="NCBI Taxonomy" id="3641"/>
    <lineage>
        <taxon>Eukaryota</taxon>
        <taxon>Viridiplantae</taxon>
        <taxon>Streptophyta</taxon>
        <taxon>Embryophyta</taxon>
        <taxon>Tracheophyta</taxon>
        <taxon>Spermatophyta</taxon>
        <taxon>Magnoliopsida</taxon>
        <taxon>eudicotyledons</taxon>
        <taxon>Gunneridae</taxon>
        <taxon>Pentapetalae</taxon>
        <taxon>rosids</taxon>
        <taxon>malvids</taxon>
        <taxon>Malvales</taxon>
        <taxon>Malvaceae</taxon>
        <taxon>Byttnerioideae</taxon>
        <taxon>Theobroma</taxon>
    </lineage>
</organism>
<evidence type="ECO:0000313" key="5">
    <source>
        <dbReference type="Proteomes" id="UP000694886"/>
    </source>
</evidence>
<dbReference type="AlphaFoldDB" id="A0AB32W854"/>
<dbReference type="Pfam" id="PF04828">
    <property type="entry name" value="GFA"/>
    <property type="match status" value="1"/>
</dbReference>
<sequence length="183" mass="20778">MEPKLVVHNGGCHCRKVRWHVLAPTSVVAWKCNCSDCSMRGNTNFVVPHERFELLGDSKGYLTTYTFGTHTAKHTFCKVCGIASFYTPRSNPDGIAVTLRCLDPGTLSDVEIRHYDGKNWENSYNQTGISLCSKEQSAIDSTQQQSVSALFIYYLFISEALQRVKKWIIVELEITYCRNLIKE</sequence>
<protein>
    <submittedName>
        <fullName evidence="6">Centromere protein V isoform X1</fullName>
    </submittedName>
</protein>
<evidence type="ECO:0000256" key="1">
    <source>
        <dbReference type="ARBA" id="ARBA00005495"/>
    </source>
</evidence>
<proteinExistence type="inferred from homology"/>
<dbReference type="GO" id="GO:0046872">
    <property type="term" value="F:metal ion binding"/>
    <property type="evidence" value="ECO:0007669"/>
    <property type="project" value="UniProtKB-KW"/>
</dbReference>
<dbReference type="RefSeq" id="XP_017974214.1">
    <property type="nucleotide sequence ID" value="XM_018118725.1"/>
</dbReference>
<keyword evidence="2" id="KW-0479">Metal-binding</keyword>
<evidence type="ECO:0000313" key="6">
    <source>
        <dbReference type="RefSeq" id="XP_017974214.1"/>
    </source>
</evidence>
<evidence type="ECO:0000259" key="4">
    <source>
        <dbReference type="PROSITE" id="PS51891"/>
    </source>
</evidence>
<dbReference type="InterPro" id="IPR006913">
    <property type="entry name" value="CENP-V/GFA"/>
</dbReference>
<dbReference type="PANTHER" id="PTHR28620:SF1">
    <property type="entry name" value="CENP-V_GFA DOMAIN-CONTAINING PROTEIN"/>
    <property type="match status" value="1"/>
</dbReference>
<dbReference type="Gramene" id="Tc04v2_t005330.2">
    <property type="protein sequence ID" value="Tc04v2_p005330.2"/>
    <property type="gene ID" value="Tc04v2_g005330"/>
</dbReference>
<dbReference type="Gene3D" id="2.170.150.70">
    <property type="match status" value="1"/>
</dbReference>
<dbReference type="Proteomes" id="UP000694886">
    <property type="component" value="Chromosome 4"/>
</dbReference>
<reference evidence="6" key="2">
    <citation type="submission" date="2025-08" db="UniProtKB">
        <authorList>
            <consortium name="RefSeq"/>
        </authorList>
    </citation>
    <scope>IDENTIFICATION</scope>
</reference>
<dbReference type="InterPro" id="IPR011057">
    <property type="entry name" value="Mss4-like_sf"/>
</dbReference>
<reference evidence="5" key="1">
    <citation type="journal article" date="1997" name="Nucleic Acids Res.">
        <title>tRNAscan-SE: a program for improved detection of transfer RNA genes in genomic sequence.</title>
        <authorList>
            <person name="Lowe T.M."/>
            <person name="Eddy S.R."/>
        </authorList>
    </citation>
    <scope>NUCLEOTIDE SEQUENCE [LARGE SCALE GENOMIC DNA]</scope>
    <source>
        <strain evidence="5">r\B97-61/B2</strain>
    </source>
</reference>
<dbReference type="InterPro" id="IPR052355">
    <property type="entry name" value="CENP-V-like"/>
</dbReference>
<gene>
    <name evidence="6" type="primary">LOC18601305</name>
</gene>
<evidence type="ECO:0000256" key="3">
    <source>
        <dbReference type="ARBA" id="ARBA00022833"/>
    </source>
</evidence>
<accession>A0AB32W854</accession>
<dbReference type="PANTHER" id="PTHR28620">
    <property type="entry name" value="CENTROMERE PROTEIN V"/>
    <property type="match status" value="1"/>
</dbReference>
<keyword evidence="3" id="KW-0862">Zinc</keyword>
<dbReference type="GeneID" id="18601305"/>